<dbReference type="RefSeq" id="XP_038738960.1">
    <property type="nucleotide sequence ID" value="XM_038895748.1"/>
</dbReference>
<dbReference type="GeneID" id="62168822"/>
<evidence type="ECO:0000313" key="3">
    <source>
        <dbReference type="Proteomes" id="UP000781932"/>
    </source>
</evidence>
<feature type="compositionally biased region" description="Basic and acidic residues" evidence="1">
    <location>
        <begin position="52"/>
        <end position="72"/>
    </location>
</feature>
<organism evidence="2 3">
    <name type="scientific">Colletotrichum karsti</name>
    <dbReference type="NCBI Taxonomy" id="1095194"/>
    <lineage>
        <taxon>Eukaryota</taxon>
        <taxon>Fungi</taxon>
        <taxon>Dikarya</taxon>
        <taxon>Ascomycota</taxon>
        <taxon>Pezizomycotina</taxon>
        <taxon>Sordariomycetes</taxon>
        <taxon>Hypocreomycetidae</taxon>
        <taxon>Glomerellales</taxon>
        <taxon>Glomerellaceae</taxon>
        <taxon>Colletotrichum</taxon>
        <taxon>Colletotrichum boninense species complex</taxon>
    </lineage>
</organism>
<dbReference type="EMBL" id="JAATWM020000070">
    <property type="protein sequence ID" value="KAF9869499.1"/>
    <property type="molecule type" value="Genomic_DNA"/>
</dbReference>
<feature type="region of interest" description="Disordered" evidence="1">
    <location>
        <begin position="21"/>
        <end position="72"/>
    </location>
</feature>
<keyword evidence="3" id="KW-1185">Reference proteome</keyword>
<reference evidence="2" key="1">
    <citation type="submission" date="2020-03" db="EMBL/GenBank/DDBJ databases">
        <authorList>
            <person name="He L."/>
        </authorList>
    </citation>
    <scope>NUCLEOTIDE SEQUENCE</scope>
    <source>
        <strain evidence="2">CkLH20</strain>
    </source>
</reference>
<evidence type="ECO:0000313" key="2">
    <source>
        <dbReference type="EMBL" id="KAF9869499.1"/>
    </source>
</evidence>
<dbReference type="Proteomes" id="UP000781932">
    <property type="component" value="Unassembled WGS sequence"/>
</dbReference>
<name>A0A9P6HSW4_9PEZI</name>
<dbReference type="AlphaFoldDB" id="A0A9P6HSW4"/>
<feature type="compositionally biased region" description="Basic and acidic residues" evidence="1">
    <location>
        <begin position="96"/>
        <end position="105"/>
    </location>
</feature>
<proteinExistence type="predicted"/>
<feature type="compositionally biased region" description="Polar residues" evidence="1">
    <location>
        <begin position="35"/>
        <end position="45"/>
    </location>
</feature>
<reference evidence="2" key="2">
    <citation type="submission" date="2020-11" db="EMBL/GenBank/DDBJ databases">
        <title>Whole genome sequencing of Colletotrichum sp.</title>
        <authorList>
            <person name="Li H."/>
        </authorList>
    </citation>
    <scope>NUCLEOTIDE SEQUENCE</scope>
    <source>
        <strain evidence="2">CkLH20</strain>
    </source>
</reference>
<accession>A0A9P6HSW4</accession>
<sequence>MDNIPDKDFLEWLEDEQDYELDAGWTRSRPFPTAQVASEPTQRPTKPNADTPLRDEPATTSPEKRDAAATRIWTDEEIAKLHADTIDNLRALRIDMKEQQRENDKQRRKLVKVLSHRGSHKPRSRQALPPTAPQSDPDRLSTPCGFPEHTTQTSRDEQNTRTDRQPAARDDQPGDV</sequence>
<feature type="compositionally biased region" description="Basic residues" evidence="1">
    <location>
        <begin position="106"/>
        <end position="124"/>
    </location>
</feature>
<feature type="region of interest" description="Disordered" evidence="1">
    <location>
        <begin position="96"/>
        <end position="176"/>
    </location>
</feature>
<gene>
    <name evidence="2" type="ORF">CkaCkLH20_13037</name>
</gene>
<evidence type="ECO:0000256" key="1">
    <source>
        <dbReference type="SAM" id="MobiDB-lite"/>
    </source>
</evidence>
<protein>
    <submittedName>
        <fullName evidence="2">Uncharacterized protein</fullName>
    </submittedName>
</protein>
<comment type="caution">
    <text evidence="2">The sequence shown here is derived from an EMBL/GenBank/DDBJ whole genome shotgun (WGS) entry which is preliminary data.</text>
</comment>
<feature type="compositionally biased region" description="Basic and acidic residues" evidence="1">
    <location>
        <begin position="154"/>
        <end position="176"/>
    </location>
</feature>